<dbReference type="InterPro" id="IPR000089">
    <property type="entry name" value="Biotin_lipoyl"/>
</dbReference>
<comment type="caution">
    <text evidence="7">The sequence shown here is derived from an EMBL/GenBank/DDBJ whole genome shotgun (WGS) entry which is preliminary data.</text>
</comment>
<evidence type="ECO:0000313" key="7">
    <source>
        <dbReference type="EMBL" id="KAJ2851840.1"/>
    </source>
</evidence>
<evidence type="ECO:0000256" key="2">
    <source>
        <dbReference type="ARBA" id="ARBA00022823"/>
    </source>
</evidence>
<keyword evidence="2" id="KW-0450">Lipoyl</keyword>
<dbReference type="PANTHER" id="PTHR23151:SF82">
    <property type="entry name" value="PYRUVATE DEHYDROGENASE COMPLEX PROTEIN X COMPONENT, MITOCHONDRIAL"/>
    <property type="match status" value="1"/>
</dbReference>
<dbReference type="PANTHER" id="PTHR23151">
    <property type="entry name" value="DIHYDROLIPOAMIDE ACETYL/SUCCINYL-TRANSFERASE-RELATED"/>
    <property type="match status" value="1"/>
</dbReference>
<keyword evidence="8" id="KW-1185">Reference proteome</keyword>
<gene>
    <name evidence="7" type="ORF">IWW36_000801</name>
</gene>
<proteinExistence type="inferred from homology"/>
<dbReference type="SUPFAM" id="SSF47005">
    <property type="entry name" value="Peripheral subunit-binding domain of 2-oxo acid dehydrogenase complex"/>
    <property type="match status" value="1"/>
</dbReference>
<dbReference type="Gene3D" id="2.40.50.100">
    <property type="match status" value="1"/>
</dbReference>
<protein>
    <recommendedName>
        <fullName evidence="9">Dihydrolipoamide acetyltransferase component of pyruvate dehydrogenase complex</fullName>
    </recommendedName>
</protein>
<evidence type="ECO:0000256" key="3">
    <source>
        <dbReference type="ARBA" id="ARBA00022946"/>
    </source>
</evidence>
<feature type="region of interest" description="Disordered" evidence="4">
    <location>
        <begin position="125"/>
        <end position="165"/>
    </location>
</feature>
<dbReference type="OrthoDB" id="537444at2759"/>
<dbReference type="GO" id="GO:0004742">
    <property type="term" value="F:dihydrolipoyllysine-residue acetyltransferase activity"/>
    <property type="evidence" value="ECO:0007669"/>
    <property type="project" value="TreeGrafter"/>
</dbReference>
<dbReference type="PROSITE" id="PS50968">
    <property type="entry name" value="BIOTINYL_LIPOYL"/>
    <property type="match status" value="1"/>
</dbReference>
<dbReference type="PROSITE" id="PS51826">
    <property type="entry name" value="PSBD"/>
    <property type="match status" value="1"/>
</dbReference>
<organism evidence="7 8">
    <name type="scientific">Coemansia brasiliensis</name>
    <dbReference type="NCBI Taxonomy" id="2650707"/>
    <lineage>
        <taxon>Eukaryota</taxon>
        <taxon>Fungi</taxon>
        <taxon>Fungi incertae sedis</taxon>
        <taxon>Zoopagomycota</taxon>
        <taxon>Kickxellomycotina</taxon>
        <taxon>Kickxellomycetes</taxon>
        <taxon>Kickxellales</taxon>
        <taxon>Kickxellaceae</taxon>
        <taxon>Coemansia</taxon>
    </lineage>
</organism>
<dbReference type="GO" id="GO:0045254">
    <property type="term" value="C:pyruvate dehydrogenase complex"/>
    <property type="evidence" value="ECO:0007669"/>
    <property type="project" value="InterPro"/>
</dbReference>
<name>A0A9W8M2M3_9FUNG</name>
<feature type="domain" description="Lipoyl-binding" evidence="5">
    <location>
        <begin position="32"/>
        <end position="108"/>
    </location>
</feature>
<dbReference type="FunFam" id="2.40.50.100:FF:000010">
    <property type="entry name" value="Acetyltransferase component of pyruvate dehydrogenase complex"/>
    <property type="match status" value="1"/>
</dbReference>
<dbReference type="Pfam" id="PF02817">
    <property type="entry name" value="E3_binding"/>
    <property type="match status" value="1"/>
</dbReference>
<feature type="compositionally biased region" description="Low complexity" evidence="4">
    <location>
        <begin position="125"/>
        <end position="137"/>
    </location>
</feature>
<feature type="domain" description="Peripheral subunit-binding (PSBD)" evidence="6">
    <location>
        <begin position="166"/>
        <end position="204"/>
    </location>
</feature>
<dbReference type="Proteomes" id="UP001139887">
    <property type="component" value="Unassembled WGS sequence"/>
</dbReference>
<feature type="compositionally biased region" description="Basic and acidic residues" evidence="4">
    <location>
        <begin position="138"/>
        <end position="163"/>
    </location>
</feature>
<accession>A0A9W8M2M3</accession>
<dbReference type="InterPro" id="IPR003016">
    <property type="entry name" value="2-oxoA_DH_lipoyl-BS"/>
</dbReference>
<dbReference type="InterPro" id="IPR004167">
    <property type="entry name" value="PSBD"/>
</dbReference>
<reference evidence="7" key="1">
    <citation type="submission" date="2022-07" db="EMBL/GenBank/DDBJ databases">
        <title>Phylogenomic reconstructions and comparative analyses of Kickxellomycotina fungi.</title>
        <authorList>
            <person name="Reynolds N.K."/>
            <person name="Stajich J.E."/>
            <person name="Barry K."/>
            <person name="Grigoriev I.V."/>
            <person name="Crous P."/>
            <person name="Smith M.E."/>
        </authorList>
    </citation>
    <scope>NUCLEOTIDE SEQUENCE</scope>
    <source>
        <strain evidence="7">NRRL 1566</strain>
    </source>
</reference>
<dbReference type="EMBL" id="JANBUW010000008">
    <property type="protein sequence ID" value="KAJ2851840.1"/>
    <property type="molecule type" value="Genomic_DNA"/>
</dbReference>
<sequence>MLGRVAILGRTVRKASTLHRACFHAGNVAADASAFTMPALSPTMTQGGIAHWEKKEGDSFSAGDLLLQIETDKAQMDVEAQDDGVLVKILAPDGTQNVAVNSAIAIIAEEGDDISSIDIDALVSKQQQPAAAPAEVPLPEKKPQKSDDSSSKQVQSKDTRRSTEILQSPAAVFTIHANHIANANEIEGTGPKGRVLKGDVLRFLKDGKAVLSPKKDSTASSQPPAAASNVATKSPAPASKAPANDATEFLVQSLEPSVLRHLAELELAKQSTTVQVAADKLLKLIKGNKNLSMDAFVLRAASLALHQVATKGSNMQVGVAVESGSKAPVVTEVPDASTMSVLDLSAAVKEARKNGQAASETPAVVLAAEGMYSPSTLPNASVVVVSAPYAAVSAADASAALDDALNELIGSSSNVSAGSQQKKKSGSVIDVRIISNSPTAASLATKIKGFLANPELLTF</sequence>
<dbReference type="PROSITE" id="PS00189">
    <property type="entry name" value="LIPOYL"/>
    <property type="match status" value="1"/>
</dbReference>
<dbReference type="Gene3D" id="4.10.320.10">
    <property type="entry name" value="E3-binding domain"/>
    <property type="match status" value="1"/>
</dbReference>
<evidence type="ECO:0000256" key="4">
    <source>
        <dbReference type="SAM" id="MobiDB-lite"/>
    </source>
</evidence>
<dbReference type="InterPro" id="IPR045257">
    <property type="entry name" value="E2/Pdx1"/>
</dbReference>
<evidence type="ECO:0008006" key="9">
    <source>
        <dbReference type="Google" id="ProtNLM"/>
    </source>
</evidence>
<dbReference type="InterPro" id="IPR011053">
    <property type="entry name" value="Single_hybrid_motif"/>
</dbReference>
<keyword evidence="3" id="KW-0809">Transit peptide</keyword>
<dbReference type="InterPro" id="IPR036625">
    <property type="entry name" value="E3-bd_dom_sf"/>
</dbReference>
<feature type="compositionally biased region" description="Low complexity" evidence="4">
    <location>
        <begin position="218"/>
        <end position="243"/>
    </location>
</feature>
<dbReference type="SUPFAM" id="SSF52777">
    <property type="entry name" value="CoA-dependent acyltransferases"/>
    <property type="match status" value="1"/>
</dbReference>
<dbReference type="Pfam" id="PF00364">
    <property type="entry name" value="Biotin_lipoyl"/>
    <property type="match status" value="1"/>
</dbReference>
<evidence type="ECO:0000259" key="6">
    <source>
        <dbReference type="PROSITE" id="PS51826"/>
    </source>
</evidence>
<dbReference type="GO" id="GO:0006086">
    <property type="term" value="P:pyruvate decarboxylation to acetyl-CoA"/>
    <property type="evidence" value="ECO:0007669"/>
    <property type="project" value="InterPro"/>
</dbReference>
<dbReference type="SUPFAM" id="SSF51230">
    <property type="entry name" value="Single hybrid motif"/>
    <property type="match status" value="1"/>
</dbReference>
<dbReference type="CDD" id="cd06849">
    <property type="entry name" value="lipoyl_domain"/>
    <property type="match status" value="1"/>
</dbReference>
<feature type="region of interest" description="Disordered" evidence="4">
    <location>
        <begin position="212"/>
        <end position="244"/>
    </location>
</feature>
<evidence type="ECO:0000313" key="8">
    <source>
        <dbReference type="Proteomes" id="UP001139887"/>
    </source>
</evidence>
<dbReference type="AlphaFoldDB" id="A0A9W8M2M3"/>
<comment type="similarity">
    <text evidence="1">Belongs to the 2-oxoacid dehydrogenase family.</text>
</comment>
<evidence type="ECO:0000259" key="5">
    <source>
        <dbReference type="PROSITE" id="PS50968"/>
    </source>
</evidence>
<evidence type="ECO:0000256" key="1">
    <source>
        <dbReference type="ARBA" id="ARBA00007317"/>
    </source>
</evidence>